<keyword evidence="3" id="KW-1185">Reference proteome</keyword>
<dbReference type="EMBL" id="SRLO01000520">
    <property type="protein sequence ID" value="TNN53286.1"/>
    <property type="molecule type" value="Genomic_DNA"/>
</dbReference>
<name>A0A4Z2GIJ3_9TELE</name>
<dbReference type="PANTHER" id="PTHR33663">
    <property type="entry name" value="COILED-COIL DOMAIN-CONTAINING PROTEIN 177"/>
    <property type="match status" value="1"/>
</dbReference>
<feature type="compositionally biased region" description="Basic and acidic residues" evidence="1">
    <location>
        <begin position="469"/>
        <end position="479"/>
    </location>
</feature>
<dbReference type="PANTHER" id="PTHR33663:SF3">
    <property type="entry name" value="COILED-COIL DOMAIN-CONTAINING PROTEIN 185"/>
    <property type="match status" value="1"/>
</dbReference>
<proteinExistence type="predicted"/>
<gene>
    <name evidence="2" type="primary">CCDC177_1</name>
    <name evidence="2" type="ORF">EYF80_036520</name>
</gene>
<evidence type="ECO:0000313" key="2">
    <source>
        <dbReference type="EMBL" id="TNN53286.1"/>
    </source>
</evidence>
<dbReference type="OrthoDB" id="200110at2759"/>
<evidence type="ECO:0000313" key="3">
    <source>
        <dbReference type="Proteomes" id="UP000314294"/>
    </source>
</evidence>
<reference evidence="2 3" key="1">
    <citation type="submission" date="2019-03" db="EMBL/GenBank/DDBJ databases">
        <title>First draft genome of Liparis tanakae, snailfish: a comprehensive survey of snailfish specific genes.</title>
        <authorList>
            <person name="Kim W."/>
            <person name="Song I."/>
            <person name="Jeong J.-H."/>
            <person name="Kim D."/>
            <person name="Kim S."/>
            <person name="Ryu S."/>
            <person name="Song J.Y."/>
            <person name="Lee S.K."/>
        </authorList>
    </citation>
    <scope>NUCLEOTIDE SEQUENCE [LARGE SCALE GENOMIC DNA]</scope>
    <source>
        <tissue evidence="2">Muscle</tissue>
    </source>
</reference>
<comment type="caution">
    <text evidence="2">The sequence shown here is derived from an EMBL/GenBank/DDBJ whole genome shotgun (WGS) entry which is preliminary data.</text>
</comment>
<evidence type="ECO:0000256" key="1">
    <source>
        <dbReference type="SAM" id="MobiDB-lite"/>
    </source>
</evidence>
<feature type="region of interest" description="Disordered" evidence="1">
    <location>
        <begin position="465"/>
        <end position="484"/>
    </location>
</feature>
<feature type="region of interest" description="Disordered" evidence="1">
    <location>
        <begin position="786"/>
        <end position="805"/>
    </location>
</feature>
<feature type="region of interest" description="Disordered" evidence="1">
    <location>
        <begin position="331"/>
        <end position="362"/>
    </location>
</feature>
<sequence length="839" mass="98811">MRELRSTSREPRLNLDNFHSAEAQSSRYVLTSPRSLESCTRLGVKPVELLIKSLKEFVAERRGTLPCEAMRVMHEAYERERLKLLQMCRQERRRIIRAAGDDRWPGANAAVSGPEVVSVHKLRGHTGVRETTGSITYADLCFKGEPASRSSCSHRDRSTVCTFSLGDLRHTPATEKELDRLTKDIRKEMRVTLSERDRKIAALMLVKHQEEQTCLELCQHDEEERQEARRHEEALRAQADTQRGNKLRQGMRRWHEELEARRRLRERREEERAGQLEQQALLQEDRWRRLREEVEGQRRERTEAMQREAERRKRYQEQLLREKVEVEKSERERERRVAAEKEQKARRSKGSREKEERRRLQEGNHRELLRHILLKRQVEQQVEEEKVHMRSALEEKLRRSRERHTEVVEARLRELQERAAREEEQARRARQRATLLSLRQHTHKQILGQLSQRRSERAAVHAAAQRRTRAQETRRLNEHRQRRHQRLREEIQREEEAVKKVREGCVFMKDWRRARLRRRREQMQEEARRLARASFHMRDRVRQQTHRRTFDQMALEAQLSASMSRMDLCSGSDVSFSVGVQPESQNRREPEPEDQSDALQEPQVVLMGVLGLARPADLGENMHRCHIEERPGREEHPHTCRTELVLSRTSELPACIRKETSPKAAGACNRQDNSWSDRTAHQRRKRRLRREDQGQEELFDQINIKDNKAEQHRCSITHLDGLDTGERVNSSGMNPSTKQPTNIATDIKVTVQAPSMSASTISAWWRSLVLARCRWMCPLHVAHPSPSAPLQHPDTEERSSRPQHALLQSPACVPPKAFVGALYLIVSRYLKEELLQREI</sequence>
<dbReference type="Pfam" id="PF15558">
    <property type="entry name" value="DUF4659"/>
    <property type="match status" value="1"/>
</dbReference>
<accession>A0A4Z2GIJ3</accession>
<feature type="compositionally biased region" description="Basic and acidic residues" evidence="1">
    <location>
        <begin position="226"/>
        <end position="235"/>
    </location>
</feature>
<feature type="region of interest" description="Disordered" evidence="1">
    <location>
        <begin position="226"/>
        <end position="251"/>
    </location>
</feature>
<protein>
    <submittedName>
        <fullName evidence="2">Coiled-coil domain-containing protein 177</fullName>
    </submittedName>
</protein>
<dbReference type="AlphaFoldDB" id="A0A4Z2GIJ3"/>
<organism evidence="2 3">
    <name type="scientific">Liparis tanakae</name>
    <name type="common">Tanaka's snailfish</name>
    <dbReference type="NCBI Taxonomy" id="230148"/>
    <lineage>
        <taxon>Eukaryota</taxon>
        <taxon>Metazoa</taxon>
        <taxon>Chordata</taxon>
        <taxon>Craniata</taxon>
        <taxon>Vertebrata</taxon>
        <taxon>Euteleostomi</taxon>
        <taxon>Actinopterygii</taxon>
        <taxon>Neopterygii</taxon>
        <taxon>Teleostei</taxon>
        <taxon>Neoteleostei</taxon>
        <taxon>Acanthomorphata</taxon>
        <taxon>Eupercaria</taxon>
        <taxon>Perciformes</taxon>
        <taxon>Cottioidei</taxon>
        <taxon>Cottales</taxon>
        <taxon>Liparidae</taxon>
        <taxon>Liparis</taxon>
    </lineage>
</organism>
<dbReference type="Proteomes" id="UP000314294">
    <property type="component" value="Unassembled WGS sequence"/>
</dbReference>
<dbReference type="InterPro" id="IPR029090">
    <property type="entry name" value="DUF4659"/>
</dbReference>
<feature type="region of interest" description="Disordered" evidence="1">
    <location>
        <begin position="574"/>
        <end position="600"/>
    </location>
</feature>
<feature type="region of interest" description="Disordered" evidence="1">
    <location>
        <begin position="661"/>
        <end position="694"/>
    </location>
</feature>